<feature type="domain" description="Glycosyltransferase subfamily 4-like N-terminal" evidence="5">
    <location>
        <begin position="624"/>
        <end position="805"/>
    </location>
</feature>
<keyword evidence="2 6" id="KW-0808">Transferase</keyword>
<keyword evidence="1" id="KW-0328">Glycosyltransferase</keyword>
<dbReference type="KEGG" id="serj:SGUI_1902"/>
<dbReference type="PANTHER" id="PTHR12526:SF510">
    <property type="entry name" value="D-INOSITOL 3-PHOSPHATE GLYCOSYLTRANSFERASE"/>
    <property type="match status" value="1"/>
</dbReference>
<gene>
    <name evidence="6" type="ORF">SGUI_1902</name>
</gene>
<dbReference type="GO" id="GO:0016757">
    <property type="term" value="F:glycosyltransferase activity"/>
    <property type="evidence" value="ECO:0007669"/>
    <property type="project" value="UniProtKB-KW"/>
</dbReference>
<dbReference type="Pfam" id="PF00534">
    <property type="entry name" value="Glycos_transf_1"/>
    <property type="match status" value="1"/>
</dbReference>
<evidence type="ECO:0000256" key="1">
    <source>
        <dbReference type="ARBA" id="ARBA00022676"/>
    </source>
</evidence>
<proteinExistence type="predicted"/>
<dbReference type="EMBL" id="CP014989">
    <property type="protein sequence ID" value="ANS79298.1"/>
    <property type="molecule type" value="Genomic_DNA"/>
</dbReference>
<evidence type="ECO:0000259" key="5">
    <source>
        <dbReference type="Pfam" id="PF13579"/>
    </source>
</evidence>
<evidence type="ECO:0000313" key="6">
    <source>
        <dbReference type="EMBL" id="ANS79298.1"/>
    </source>
</evidence>
<name>A0A1B1NCY3_9MICO</name>
<dbReference type="AlphaFoldDB" id="A0A1B1NCY3"/>
<organism evidence="6 7">
    <name type="scientific">Serinicoccus hydrothermalis</name>
    <dbReference type="NCBI Taxonomy" id="1758689"/>
    <lineage>
        <taxon>Bacteria</taxon>
        <taxon>Bacillati</taxon>
        <taxon>Actinomycetota</taxon>
        <taxon>Actinomycetes</taxon>
        <taxon>Micrococcales</taxon>
        <taxon>Ornithinimicrobiaceae</taxon>
        <taxon>Serinicoccus</taxon>
    </lineage>
</organism>
<protein>
    <submittedName>
        <fullName evidence="6">Glycosyl transferase, group 1</fullName>
    </submittedName>
</protein>
<feature type="domain" description="Glycosyl transferase family 1" evidence="4">
    <location>
        <begin position="823"/>
        <end position="991"/>
    </location>
</feature>
<dbReference type="Proteomes" id="UP000092482">
    <property type="component" value="Chromosome"/>
</dbReference>
<dbReference type="OrthoDB" id="509705at2"/>
<evidence type="ECO:0000259" key="4">
    <source>
        <dbReference type="Pfam" id="PF00534"/>
    </source>
</evidence>
<dbReference type="STRING" id="1758689.SGUI_1902"/>
<dbReference type="CDD" id="cd03794">
    <property type="entry name" value="GT4_WbuB-like"/>
    <property type="match status" value="1"/>
</dbReference>
<reference evidence="6 7" key="1">
    <citation type="submission" date="2016-03" db="EMBL/GenBank/DDBJ databases">
        <title>Shallow-sea hydrothermal system.</title>
        <authorList>
            <person name="Tang K."/>
        </authorList>
    </citation>
    <scope>NUCLEOTIDE SEQUENCE [LARGE SCALE GENOMIC DNA]</scope>
    <source>
        <strain evidence="6 7">JLT9</strain>
    </source>
</reference>
<evidence type="ECO:0000313" key="7">
    <source>
        <dbReference type="Proteomes" id="UP000092482"/>
    </source>
</evidence>
<keyword evidence="7" id="KW-1185">Reference proteome</keyword>
<dbReference type="InterPro" id="IPR001296">
    <property type="entry name" value="Glyco_trans_1"/>
</dbReference>
<dbReference type="Gene3D" id="3.40.50.2000">
    <property type="entry name" value="Glycogen Phosphorylase B"/>
    <property type="match status" value="2"/>
</dbReference>
<dbReference type="SUPFAM" id="SSF53756">
    <property type="entry name" value="UDP-Glycosyltransferase/glycogen phosphorylase"/>
    <property type="match status" value="1"/>
</dbReference>
<dbReference type="InterPro" id="IPR028098">
    <property type="entry name" value="Glyco_trans_4-like_N"/>
</dbReference>
<dbReference type="PANTHER" id="PTHR12526">
    <property type="entry name" value="GLYCOSYLTRANSFERASE"/>
    <property type="match status" value="1"/>
</dbReference>
<evidence type="ECO:0000256" key="3">
    <source>
        <dbReference type="SAM" id="MobiDB-lite"/>
    </source>
</evidence>
<evidence type="ECO:0000256" key="2">
    <source>
        <dbReference type="ARBA" id="ARBA00022679"/>
    </source>
</evidence>
<feature type="region of interest" description="Disordered" evidence="3">
    <location>
        <begin position="284"/>
        <end position="303"/>
    </location>
</feature>
<accession>A0A1B1NCY3</accession>
<sequence length="1032" mass="109842">MSAETSPDGEGAGPDAVLLVVTGATDRVVQDVARTLGGLVPTVVVQQVGPDGDRSLRGEQLRAGHTRSRWRRPLLTGAERVLPVRHGAGLAARFDPGFRDRLRQSDALVVLGPGAPAVARAAHDLAPQVQVLEGTGEALELCTRLALRVLPHAGIGAPSQPQPELPTGDLRRLLLAIPALAGPARTQAPVRHRLRATLWLSRDPDQRDALLAALEPVLGPDDPVLQGWALQRGRPTGRPDVDRERLLAAADALLAEADTVLDADAQAAARWAALALRLRHAERGASGGHVDDPPDPSPSRTWRALTTSAPIGREEGEQEDSGQSPGAAVRVLLLPAEGSGPALRAVLRLSPAVTVVQPAQQDLPSSLRGTTVPDALVEGRLRSGLGLPWTGYPGAGRALRQEHPAVVLADGVDQRTLLASLALPRSCRLVALVRPADLAAPWLDLVDPRRWGALLVEDEATSDRVRARVDRSGCDVRVEVVPGLASLRTDAPQAPAREALRAAVLGDLGRIGELSGSGRHDEAMALVREALGSTATAPDAALLQQAALATTRAGEPTLRLEVLRRWAAIDPRPHVRALVTEQKARLREFSPGWLPGDLPPTPVEGEPGRVLHLLKVSLPQRTSGYAVRSAYLLRERARRGEDVLAVTALDFPDEPAPAVETVHGVPHLRLTRDQVPAREGADAYLDAFARRVLEQVVEHRPSVLHAHSGHRGYELALVALAVGRAAGLPVVYEVRGLFEGVWTSDVGRATESELYRLRRALEARVLGLADAVVTLSESMRQDILARPGTGAQALDPAGVVVVPNGVDDEAIAPRPPRADLRRHLLLEDTFVVGYVSNLDHPREGQEVLVEAVALLRRAGHPVTALLVGGGHRADGLRRRAQELGVAEHVVLTGQVPHEEVGDYYALLDVFVVPRIDERAARLVTPLKPYEAMAMGLPVVVSALPALREIVGDAERGLTFPPGDAAALAGVLADLRGDPDRRAALAAAGRSWVREHRTWAALAARYDEAYAIATRATSAGGVGEPLHGGDELL</sequence>
<dbReference type="Pfam" id="PF13579">
    <property type="entry name" value="Glyco_trans_4_4"/>
    <property type="match status" value="1"/>
</dbReference>
<dbReference type="RefSeq" id="WP_066639352.1">
    <property type="nucleotide sequence ID" value="NZ_CP014989.1"/>
</dbReference>